<organism evidence="1 2">
    <name type="scientific">Phascolomyces articulosus</name>
    <dbReference type="NCBI Taxonomy" id="60185"/>
    <lineage>
        <taxon>Eukaryota</taxon>
        <taxon>Fungi</taxon>
        <taxon>Fungi incertae sedis</taxon>
        <taxon>Mucoromycota</taxon>
        <taxon>Mucoromycotina</taxon>
        <taxon>Mucoromycetes</taxon>
        <taxon>Mucorales</taxon>
        <taxon>Lichtheimiaceae</taxon>
        <taxon>Phascolomyces</taxon>
    </lineage>
</organism>
<name>A0AAD5K0A0_9FUNG</name>
<dbReference type="Proteomes" id="UP001209540">
    <property type="component" value="Unassembled WGS sequence"/>
</dbReference>
<gene>
    <name evidence="1" type="ORF">BDA99DRAFT_524174</name>
</gene>
<accession>A0AAD5K0A0</accession>
<sequence>MYCYDKMSLLLFVIKWCCVFHVGRGICFFLPSLKKKRYASGNNMMMMVYQERSQRL</sequence>
<dbReference type="EMBL" id="JAIXMP010000036">
    <property type="protein sequence ID" value="KAI9249158.1"/>
    <property type="molecule type" value="Genomic_DNA"/>
</dbReference>
<keyword evidence="2" id="KW-1185">Reference proteome</keyword>
<reference evidence="1" key="1">
    <citation type="journal article" date="2022" name="IScience">
        <title>Evolution of zygomycete secretomes and the origins of terrestrial fungal ecologies.</title>
        <authorList>
            <person name="Chang Y."/>
            <person name="Wang Y."/>
            <person name="Mondo S."/>
            <person name="Ahrendt S."/>
            <person name="Andreopoulos W."/>
            <person name="Barry K."/>
            <person name="Beard J."/>
            <person name="Benny G.L."/>
            <person name="Blankenship S."/>
            <person name="Bonito G."/>
            <person name="Cuomo C."/>
            <person name="Desiro A."/>
            <person name="Gervers K.A."/>
            <person name="Hundley H."/>
            <person name="Kuo A."/>
            <person name="LaButti K."/>
            <person name="Lang B.F."/>
            <person name="Lipzen A."/>
            <person name="O'Donnell K."/>
            <person name="Pangilinan J."/>
            <person name="Reynolds N."/>
            <person name="Sandor L."/>
            <person name="Smith M.E."/>
            <person name="Tsang A."/>
            <person name="Grigoriev I.V."/>
            <person name="Stajich J.E."/>
            <person name="Spatafora J.W."/>
        </authorList>
    </citation>
    <scope>NUCLEOTIDE SEQUENCE</scope>
    <source>
        <strain evidence="1">RSA 2281</strain>
    </source>
</reference>
<proteinExistence type="predicted"/>
<protein>
    <submittedName>
        <fullName evidence="1">Uncharacterized protein</fullName>
    </submittedName>
</protein>
<dbReference type="AlphaFoldDB" id="A0AAD5K0A0"/>
<evidence type="ECO:0000313" key="1">
    <source>
        <dbReference type="EMBL" id="KAI9249158.1"/>
    </source>
</evidence>
<comment type="caution">
    <text evidence="1">The sequence shown here is derived from an EMBL/GenBank/DDBJ whole genome shotgun (WGS) entry which is preliminary data.</text>
</comment>
<evidence type="ECO:0000313" key="2">
    <source>
        <dbReference type="Proteomes" id="UP001209540"/>
    </source>
</evidence>
<reference evidence="1" key="2">
    <citation type="submission" date="2023-02" db="EMBL/GenBank/DDBJ databases">
        <authorList>
            <consortium name="DOE Joint Genome Institute"/>
            <person name="Mondo S.J."/>
            <person name="Chang Y."/>
            <person name="Wang Y."/>
            <person name="Ahrendt S."/>
            <person name="Andreopoulos W."/>
            <person name="Barry K."/>
            <person name="Beard J."/>
            <person name="Benny G.L."/>
            <person name="Blankenship S."/>
            <person name="Bonito G."/>
            <person name="Cuomo C."/>
            <person name="Desiro A."/>
            <person name="Gervers K.A."/>
            <person name="Hundley H."/>
            <person name="Kuo A."/>
            <person name="LaButti K."/>
            <person name="Lang B.F."/>
            <person name="Lipzen A."/>
            <person name="O'Donnell K."/>
            <person name="Pangilinan J."/>
            <person name="Reynolds N."/>
            <person name="Sandor L."/>
            <person name="Smith M.W."/>
            <person name="Tsang A."/>
            <person name="Grigoriev I.V."/>
            <person name="Stajich J.E."/>
            <person name="Spatafora J.W."/>
        </authorList>
    </citation>
    <scope>NUCLEOTIDE SEQUENCE</scope>
    <source>
        <strain evidence="1">RSA 2281</strain>
    </source>
</reference>